<reference evidence="1" key="1">
    <citation type="journal article" date="2021" name="New Phytol.">
        <title>Evolutionary innovations through gain and loss of genes in the ectomycorrhizal Boletales.</title>
        <authorList>
            <person name="Wu G."/>
            <person name="Miyauchi S."/>
            <person name="Morin E."/>
            <person name="Kuo A."/>
            <person name="Drula E."/>
            <person name="Varga T."/>
            <person name="Kohler A."/>
            <person name="Feng B."/>
            <person name="Cao Y."/>
            <person name="Lipzen A."/>
            <person name="Daum C."/>
            <person name="Hundley H."/>
            <person name="Pangilinan J."/>
            <person name="Johnson J."/>
            <person name="Barry K."/>
            <person name="LaButti K."/>
            <person name="Ng V."/>
            <person name="Ahrendt S."/>
            <person name="Min B."/>
            <person name="Choi I.G."/>
            <person name="Park H."/>
            <person name="Plett J.M."/>
            <person name="Magnuson J."/>
            <person name="Spatafora J.W."/>
            <person name="Nagy L.G."/>
            <person name="Henrissat B."/>
            <person name="Grigoriev I.V."/>
            <person name="Yang Z.L."/>
            <person name="Xu J."/>
            <person name="Martin F.M."/>
        </authorList>
    </citation>
    <scope>NUCLEOTIDE SEQUENCE</scope>
    <source>
        <strain evidence="1">KUC20120723A-06</strain>
    </source>
</reference>
<name>A0ACB8BMQ6_9AGAM</name>
<keyword evidence="2" id="KW-1185">Reference proteome</keyword>
<sequence length="187" mass="20540">MSAAARLSQRFRTAPEQTSISLSPKTKSVASTLFKHFIILSTAINYLCVSIVLFYLGTKYPEIGPYAYIAGLYVLYAKGSRLVVAFAVSAWWHIFKLVAPNSAGGSLKEWADQQKARRAAGKPPNRWLRVNRLLQPAERNKIRQGGIESKQSPGVDPLRCRLCCVRGGGLLGHLLSRAPLSSGNKQV</sequence>
<dbReference type="EMBL" id="MU266370">
    <property type="protein sequence ID" value="KAH7927201.1"/>
    <property type="molecule type" value="Genomic_DNA"/>
</dbReference>
<organism evidence="1 2">
    <name type="scientific">Leucogyrophana mollusca</name>
    <dbReference type="NCBI Taxonomy" id="85980"/>
    <lineage>
        <taxon>Eukaryota</taxon>
        <taxon>Fungi</taxon>
        <taxon>Dikarya</taxon>
        <taxon>Basidiomycota</taxon>
        <taxon>Agaricomycotina</taxon>
        <taxon>Agaricomycetes</taxon>
        <taxon>Agaricomycetidae</taxon>
        <taxon>Boletales</taxon>
        <taxon>Boletales incertae sedis</taxon>
        <taxon>Leucogyrophana</taxon>
    </lineage>
</organism>
<accession>A0ACB8BMQ6</accession>
<proteinExistence type="predicted"/>
<comment type="caution">
    <text evidence="1">The sequence shown here is derived from an EMBL/GenBank/DDBJ whole genome shotgun (WGS) entry which is preliminary data.</text>
</comment>
<protein>
    <submittedName>
        <fullName evidence="1">Uncharacterized protein</fullName>
    </submittedName>
</protein>
<gene>
    <name evidence="1" type="ORF">BV22DRAFT_298940</name>
</gene>
<evidence type="ECO:0000313" key="2">
    <source>
        <dbReference type="Proteomes" id="UP000790709"/>
    </source>
</evidence>
<dbReference type="Proteomes" id="UP000790709">
    <property type="component" value="Unassembled WGS sequence"/>
</dbReference>
<evidence type="ECO:0000313" key="1">
    <source>
        <dbReference type="EMBL" id="KAH7927201.1"/>
    </source>
</evidence>